<reference evidence="6 7" key="1">
    <citation type="journal article" date="2020" name="Arch. Microbiol.">
        <title>Bradyrhizobium uaiense sp. nov., a new highly efficient cowpea symbiont.</title>
        <authorList>
            <person name="Cabral Michel D."/>
            <person name="Azarias Guimaraes A."/>
            <person name="Martins da Costa E."/>
            <person name="Soares de Carvalho T."/>
            <person name="Balsanelli E."/>
            <person name="Willems A."/>
            <person name="Maltempi de Souza E."/>
            <person name="de Souza Moreira F.M."/>
        </authorList>
    </citation>
    <scope>NUCLEOTIDE SEQUENCE [LARGE SCALE GENOMIC DNA]</scope>
    <source>
        <strain evidence="6 7">UFLA 03-164</strain>
    </source>
</reference>
<name>A0A6P1BPQ2_9BRAD</name>
<evidence type="ECO:0000256" key="1">
    <source>
        <dbReference type="ARBA" id="ARBA00023015"/>
    </source>
</evidence>
<organism evidence="6 7">
    <name type="scientific">Bradyrhizobium uaiense</name>
    <dbReference type="NCBI Taxonomy" id="2594946"/>
    <lineage>
        <taxon>Bacteria</taxon>
        <taxon>Pseudomonadati</taxon>
        <taxon>Pseudomonadota</taxon>
        <taxon>Alphaproteobacteria</taxon>
        <taxon>Hyphomicrobiales</taxon>
        <taxon>Nitrobacteraceae</taxon>
        <taxon>Bradyrhizobium</taxon>
    </lineage>
</organism>
<dbReference type="Pfam" id="PF01638">
    <property type="entry name" value="HxlR"/>
    <property type="match status" value="1"/>
</dbReference>
<dbReference type="GO" id="GO:0003677">
    <property type="term" value="F:DNA binding"/>
    <property type="evidence" value="ECO:0007669"/>
    <property type="project" value="UniProtKB-KW"/>
</dbReference>
<dbReference type="AlphaFoldDB" id="A0A6P1BPQ2"/>
<evidence type="ECO:0000313" key="6">
    <source>
        <dbReference type="EMBL" id="NEV00309.1"/>
    </source>
</evidence>
<evidence type="ECO:0000313" key="7">
    <source>
        <dbReference type="Proteomes" id="UP000468531"/>
    </source>
</evidence>
<keyword evidence="1" id="KW-0805">Transcription regulation</keyword>
<dbReference type="Proteomes" id="UP000468531">
    <property type="component" value="Unassembled WGS sequence"/>
</dbReference>
<feature type="domain" description="HTH hxlR-type" evidence="5">
    <location>
        <begin position="13"/>
        <end position="109"/>
    </location>
</feature>
<gene>
    <name evidence="6" type="ORF">FNJ47_31970</name>
</gene>
<evidence type="ECO:0000256" key="3">
    <source>
        <dbReference type="ARBA" id="ARBA00023163"/>
    </source>
</evidence>
<protein>
    <submittedName>
        <fullName evidence="6">Helix-turn-helix transcriptional regulator</fullName>
    </submittedName>
</protein>
<proteinExistence type="predicted"/>
<dbReference type="PANTHER" id="PTHR33204">
    <property type="entry name" value="TRANSCRIPTIONAL REGULATOR, MARR FAMILY"/>
    <property type="match status" value="1"/>
</dbReference>
<evidence type="ECO:0000259" key="5">
    <source>
        <dbReference type="PROSITE" id="PS51118"/>
    </source>
</evidence>
<sequence>MAYHRKRPAPDPCPVEAVLKIVSGKWKVRVLHLLSLDELSFGELRNSIVGVRQQVLSSLLRDMIADGAVRQRKISSERSIYALTERGFELVALLTPLAGWGNNLLAEQGVTWRPPEPRRSAQHGDGGKTYRTSGHPSAQNVQR</sequence>
<dbReference type="PROSITE" id="PS51118">
    <property type="entry name" value="HTH_HXLR"/>
    <property type="match status" value="1"/>
</dbReference>
<evidence type="ECO:0000256" key="2">
    <source>
        <dbReference type="ARBA" id="ARBA00023125"/>
    </source>
</evidence>
<keyword evidence="3" id="KW-0804">Transcription</keyword>
<feature type="region of interest" description="Disordered" evidence="4">
    <location>
        <begin position="111"/>
        <end position="143"/>
    </location>
</feature>
<keyword evidence="2" id="KW-0238">DNA-binding</keyword>
<dbReference type="InterPro" id="IPR036388">
    <property type="entry name" value="WH-like_DNA-bd_sf"/>
</dbReference>
<dbReference type="EMBL" id="VKHP01000171">
    <property type="protein sequence ID" value="NEV00309.1"/>
    <property type="molecule type" value="Genomic_DNA"/>
</dbReference>
<dbReference type="InterPro" id="IPR036390">
    <property type="entry name" value="WH_DNA-bd_sf"/>
</dbReference>
<keyword evidence="7" id="KW-1185">Reference proteome</keyword>
<feature type="compositionally biased region" description="Polar residues" evidence="4">
    <location>
        <begin position="130"/>
        <end position="143"/>
    </location>
</feature>
<accession>A0A6P1BPQ2</accession>
<dbReference type="InterPro" id="IPR002577">
    <property type="entry name" value="HTH_HxlR"/>
</dbReference>
<dbReference type="Gene3D" id="1.10.10.10">
    <property type="entry name" value="Winged helix-like DNA-binding domain superfamily/Winged helix DNA-binding domain"/>
    <property type="match status" value="1"/>
</dbReference>
<dbReference type="RefSeq" id="WP_163159879.1">
    <property type="nucleotide sequence ID" value="NZ_VKHP01000171.1"/>
</dbReference>
<dbReference type="PANTHER" id="PTHR33204:SF29">
    <property type="entry name" value="TRANSCRIPTIONAL REGULATOR"/>
    <property type="match status" value="1"/>
</dbReference>
<comment type="caution">
    <text evidence="6">The sequence shown here is derived from an EMBL/GenBank/DDBJ whole genome shotgun (WGS) entry which is preliminary data.</text>
</comment>
<dbReference type="SUPFAM" id="SSF46785">
    <property type="entry name" value="Winged helix' DNA-binding domain"/>
    <property type="match status" value="1"/>
</dbReference>
<evidence type="ECO:0000256" key="4">
    <source>
        <dbReference type="SAM" id="MobiDB-lite"/>
    </source>
</evidence>